<organism evidence="3 4">
    <name type="scientific">Athelia psychrophila</name>
    <dbReference type="NCBI Taxonomy" id="1759441"/>
    <lineage>
        <taxon>Eukaryota</taxon>
        <taxon>Fungi</taxon>
        <taxon>Dikarya</taxon>
        <taxon>Basidiomycota</taxon>
        <taxon>Agaricomycotina</taxon>
        <taxon>Agaricomycetes</taxon>
        <taxon>Agaricomycetidae</taxon>
        <taxon>Atheliales</taxon>
        <taxon>Atheliaceae</taxon>
        <taxon>Athelia</taxon>
    </lineage>
</organism>
<proteinExistence type="predicted"/>
<name>A0A166NEA3_9AGAM</name>
<dbReference type="EMBL" id="KV417523">
    <property type="protein sequence ID" value="KZP24916.1"/>
    <property type="molecule type" value="Genomic_DNA"/>
</dbReference>
<feature type="compositionally biased region" description="Low complexity" evidence="1">
    <location>
        <begin position="247"/>
        <end position="256"/>
    </location>
</feature>
<gene>
    <name evidence="3" type="ORF">FIBSPDRAFT_929505</name>
</gene>
<feature type="region of interest" description="Disordered" evidence="1">
    <location>
        <begin position="215"/>
        <end position="261"/>
    </location>
</feature>
<feature type="transmembrane region" description="Helical" evidence="2">
    <location>
        <begin position="37"/>
        <end position="58"/>
    </location>
</feature>
<evidence type="ECO:0000256" key="2">
    <source>
        <dbReference type="SAM" id="Phobius"/>
    </source>
</evidence>
<sequence length="389" mass="41612">MFSEFSWALLPNENGLFFGVVYLTAHANESAGLPSAAWALILLVFMAMQSGLTLALHYCEAIINTTRDEHVSKQAAGGQGVAISQQSPLTAALSSCRNVFLLVAKLFCHERTVWHLNAVLVGFAIITIQPAASSYFQTLRSEPIGTISGIVLTNRMVQQGFSCLGQCRSEPITHMLFGPWRMHGREPVRLAVFREAAIGTGMEVYRAPGHMHGNEIAACNGSSRSSSRRHPPPSPRGHYDSKAWAPSSTSHSSSNSQIQDEHTATVVIGPPRGCAIQLRLTAEESAKDFRLSSAPFAPALSSDTVSAGAFDLAGTGDRTHVAVPLTGKMVELHPVALAKSGMVAKGVTIAVLSATDMECGGGAARGDISAEGERVSTWVWWLSDSRRCR</sequence>
<evidence type="ECO:0000313" key="4">
    <source>
        <dbReference type="Proteomes" id="UP000076532"/>
    </source>
</evidence>
<dbReference type="Proteomes" id="UP000076532">
    <property type="component" value="Unassembled WGS sequence"/>
</dbReference>
<keyword evidence="2" id="KW-0812">Transmembrane</keyword>
<dbReference type="AlphaFoldDB" id="A0A166NEA3"/>
<keyword evidence="2" id="KW-0472">Membrane</keyword>
<protein>
    <submittedName>
        <fullName evidence="3">Uncharacterized protein</fullName>
    </submittedName>
</protein>
<keyword evidence="2" id="KW-1133">Transmembrane helix</keyword>
<reference evidence="3 4" key="1">
    <citation type="journal article" date="2016" name="Mol. Biol. Evol.">
        <title>Comparative Genomics of Early-Diverging Mushroom-Forming Fungi Provides Insights into the Origins of Lignocellulose Decay Capabilities.</title>
        <authorList>
            <person name="Nagy L.G."/>
            <person name="Riley R."/>
            <person name="Tritt A."/>
            <person name="Adam C."/>
            <person name="Daum C."/>
            <person name="Floudas D."/>
            <person name="Sun H."/>
            <person name="Yadav J.S."/>
            <person name="Pangilinan J."/>
            <person name="Larsson K.H."/>
            <person name="Matsuura K."/>
            <person name="Barry K."/>
            <person name="Labutti K."/>
            <person name="Kuo R."/>
            <person name="Ohm R.A."/>
            <person name="Bhattacharya S.S."/>
            <person name="Shirouzu T."/>
            <person name="Yoshinaga Y."/>
            <person name="Martin F.M."/>
            <person name="Grigoriev I.V."/>
            <person name="Hibbett D.S."/>
        </authorList>
    </citation>
    <scope>NUCLEOTIDE SEQUENCE [LARGE SCALE GENOMIC DNA]</scope>
    <source>
        <strain evidence="3 4">CBS 109695</strain>
    </source>
</reference>
<evidence type="ECO:0000256" key="1">
    <source>
        <dbReference type="SAM" id="MobiDB-lite"/>
    </source>
</evidence>
<evidence type="ECO:0000313" key="3">
    <source>
        <dbReference type="EMBL" id="KZP24916.1"/>
    </source>
</evidence>
<accession>A0A166NEA3</accession>
<dbReference type="OrthoDB" id="2688021at2759"/>
<keyword evidence="4" id="KW-1185">Reference proteome</keyword>